<protein>
    <submittedName>
        <fullName evidence="4 5">Uncharacterized protein</fullName>
    </submittedName>
</protein>
<evidence type="ECO:0000313" key="5">
    <source>
        <dbReference type="WBParaSite" id="GPLIN_000544300"/>
    </source>
</evidence>
<name>A0A183BK01_GLOPA</name>
<feature type="region of interest" description="Disordered" evidence="1">
    <location>
        <begin position="371"/>
        <end position="390"/>
    </location>
</feature>
<feature type="compositionally biased region" description="Basic and acidic residues" evidence="1">
    <location>
        <begin position="371"/>
        <end position="385"/>
    </location>
</feature>
<accession>A0A183BK01</accession>
<dbReference type="Proteomes" id="UP000050741">
    <property type="component" value="Unassembled WGS sequence"/>
</dbReference>
<evidence type="ECO:0000256" key="2">
    <source>
        <dbReference type="SAM" id="SignalP"/>
    </source>
</evidence>
<reference evidence="4 5" key="3">
    <citation type="submission" date="2016-06" db="UniProtKB">
        <authorList>
            <consortium name="WormBaseParasite"/>
        </authorList>
    </citation>
    <scope>IDENTIFICATION</scope>
</reference>
<proteinExistence type="predicted"/>
<keyword evidence="3" id="KW-1185">Reference proteome</keyword>
<dbReference type="WBParaSite" id="GPLIN_000544300">
    <property type="protein sequence ID" value="GPLIN_000544300"/>
    <property type="gene ID" value="GPLIN_000544300"/>
</dbReference>
<reference evidence="3" key="1">
    <citation type="submission" date="2013-12" db="EMBL/GenBank/DDBJ databases">
        <authorList>
            <person name="Aslett M."/>
        </authorList>
    </citation>
    <scope>NUCLEOTIDE SEQUENCE [LARGE SCALE GENOMIC DNA]</scope>
    <source>
        <strain evidence="3">Lindley</strain>
    </source>
</reference>
<evidence type="ECO:0000313" key="3">
    <source>
        <dbReference type="Proteomes" id="UP000050741"/>
    </source>
</evidence>
<sequence length="413" mass="44232">MFFLTIISLFICVNVTETALNLTELEILDKSIPKERTIKIRENVTYIKRSGDSSTVSHQSLPIFWPQINFDQPPKTPVEHQTALQSLPFDHNRSVVNHRFTNFPSSSFYPVEPDAQNGGPLSMMLNGGYPIGPPPQPMPPAYATFPQPPSTGPTTSCKCCCCPSAASRNCPCAQNCHPPCCGAVTQTATPTTTTTKTTTEKTTTTDPSETTTTTSDKTPTTLSSTTTNPHRPCCPPMIINCPNNRAPCFMNGGGCSTGPCIFPPFIDGTGGYHVGMSTYPGGYLAVPSFPGVPMPNYAPGGGHYPTVPESPGIYPTVTNYPVARSTPYDVALPSYAEDPISRGSAFAAKSIDQSDGQAPTSKEDEIFKAKLRHERPSSDLSEPKKMTSSGAGTANLEIFISILISFGVLSVFL</sequence>
<feature type="compositionally biased region" description="Low complexity" evidence="1">
    <location>
        <begin position="191"/>
        <end position="227"/>
    </location>
</feature>
<dbReference type="WBParaSite" id="GPLIN_000093000">
    <property type="protein sequence ID" value="GPLIN_000093000"/>
    <property type="gene ID" value="GPLIN_000093000"/>
</dbReference>
<keyword evidence="2" id="KW-0732">Signal</keyword>
<reference evidence="3" key="2">
    <citation type="submission" date="2014-05" db="EMBL/GenBank/DDBJ databases">
        <title>The genome and life-stage specific transcriptomes of Globodera pallida elucidate key aspects of plant parasitism by a cyst nematode.</title>
        <authorList>
            <person name="Cotton J.A."/>
            <person name="Lilley C.J."/>
            <person name="Jones L.M."/>
            <person name="Kikuchi T."/>
            <person name="Reid A.J."/>
            <person name="Thorpe P."/>
            <person name="Tsai I.J."/>
            <person name="Beasley H."/>
            <person name="Blok V."/>
            <person name="Cock P.J.A."/>
            <person name="Van den Akker S.E."/>
            <person name="Holroyd N."/>
            <person name="Hunt M."/>
            <person name="Mantelin S."/>
            <person name="Naghra H."/>
            <person name="Pain A."/>
            <person name="Palomares-Rius J.E."/>
            <person name="Zarowiecki M."/>
            <person name="Berriman M."/>
            <person name="Jones J.T."/>
            <person name="Urwin P.E."/>
        </authorList>
    </citation>
    <scope>NUCLEOTIDE SEQUENCE [LARGE SCALE GENOMIC DNA]</scope>
    <source>
        <strain evidence="3">Lindley</strain>
    </source>
</reference>
<dbReference type="AlphaFoldDB" id="A0A183BK01"/>
<evidence type="ECO:0000256" key="1">
    <source>
        <dbReference type="SAM" id="MobiDB-lite"/>
    </source>
</evidence>
<feature type="region of interest" description="Disordered" evidence="1">
    <location>
        <begin position="191"/>
        <end position="228"/>
    </location>
</feature>
<evidence type="ECO:0000313" key="4">
    <source>
        <dbReference type="WBParaSite" id="GPLIN_000093000"/>
    </source>
</evidence>
<feature type="chain" id="PRO_5008874585" evidence="2">
    <location>
        <begin position="19"/>
        <end position="413"/>
    </location>
</feature>
<feature type="signal peptide" evidence="2">
    <location>
        <begin position="1"/>
        <end position="18"/>
    </location>
</feature>
<organism evidence="3 4">
    <name type="scientific">Globodera pallida</name>
    <name type="common">Potato cyst nematode worm</name>
    <name type="synonym">Heterodera pallida</name>
    <dbReference type="NCBI Taxonomy" id="36090"/>
    <lineage>
        <taxon>Eukaryota</taxon>
        <taxon>Metazoa</taxon>
        <taxon>Ecdysozoa</taxon>
        <taxon>Nematoda</taxon>
        <taxon>Chromadorea</taxon>
        <taxon>Rhabditida</taxon>
        <taxon>Tylenchina</taxon>
        <taxon>Tylenchomorpha</taxon>
        <taxon>Tylenchoidea</taxon>
        <taxon>Heteroderidae</taxon>
        <taxon>Heteroderinae</taxon>
        <taxon>Globodera</taxon>
    </lineage>
</organism>